<proteinExistence type="predicted"/>
<evidence type="ECO:0000313" key="2">
    <source>
        <dbReference type="Proteomes" id="UP000019678"/>
    </source>
</evidence>
<sequence length="48" mass="5102">MTNHGPSQYASLRGEIKETEPDVCMVGGGEFAGEILPAQPTTFCCKAE</sequence>
<gene>
    <name evidence="1" type="ORF">CAP_1405</name>
</gene>
<name>A0A017SSW6_9BACT</name>
<keyword evidence="2" id="KW-1185">Reference proteome</keyword>
<dbReference type="Proteomes" id="UP000019678">
    <property type="component" value="Unassembled WGS sequence"/>
</dbReference>
<protein>
    <submittedName>
        <fullName evidence="1">Uncharacterized protein</fullName>
    </submittedName>
</protein>
<organism evidence="1 2">
    <name type="scientific">Chondromyces apiculatus DSM 436</name>
    <dbReference type="NCBI Taxonomy" id="1192034"/>
    <lineage>
        <taxon>Bacteria</taxon>
        <taxon>Pseudomonadati</taxon>
        <taxon>Myxococcota</taxon>
        <taxon>Polyangia</taxon>
        <taxon>Polyangiales</taxon>
        <taxon>Polyangiaceae</taxon>
        <taxon>Chondromyces</taxon>
    </lineage>
</organism>
<evidence type="ECO:0000313" key="1">
    <source>
        <dbReference type="EMBL" id="EYF00068.1"/>
    </source>
</evidence>
<dbReference type="EMBL" id="ASRX01000138">
    <property type="protein sequence ID" value="EYF00068.1"/>
    <property type="molecule type" value="Genomic_DNA"/>
</dbReference>
<comment type="caution">
    <text evidence="1">The sequence shown here is derived from an EMBL/GenBank/DDBJ whole genome shotgun (WGS) entry which is preliminary data.</text>
</comment>
<dbReference type="AlphaFoldDB" id="A0A017SSW6"/>
<accession>A0A017SSW6</accession>
<reference evidence="1 2" key="1">
    <citation type="submission" date="2013-05" db="EMBL/GenBank/DDBJ databases">
        <title>Genome assembly of Chondromyces apiculatus DSM 436.</title>
        <authorList>
            <person name="Sharma G."/>
            <person name="Khatri I."/>
            <person name="Kaur C."/>
            <person name="Mayilraj S."/>
            <person name="Subramanian S."/>
        </authorList>
    </citation>
    <scope>NUCLEOTIDE SEQUENCE [LARGE SCALE GENOMIC DNA]</scope>
    <source>
        <strain evidence="1 2">DSM 436</strain>
    </source>
</reference>